<gene>
    <name evidence="1" type="ORF">RB636_04320</name>
</gene>
<reference evidence="1 2" key="1">
    <citation type="submission" date="2023-08" db="EMBL/GenBank/DDBJ databases">
        <authorList>
            <person name="Sharma P."/>
            <person name="Verma V."/>
            <person name="Mohan M.K."/>
            <person name="Dubey A.K."/>
        </authorList>
    </citation>
    <scope>NUCLEOTIDE SEQUENCE [LARGE SCALE GENOMIC DNA]</scope>
    <source>
        <strain evidence="1 2">ADP4</strain>
    </source>
</reference>
<dbReference type="Proteomes" id="UP001348265">
    <property type="component" value="Unassembled WGS sequence"/>
</dbReference>
<protein>
    <submittedName>
        <fullName evidence="1">Phage gp6-like head-tail connector protein</fullName>
    </submittedName>
</protein>
<dbReference type="EMBL" id="JAVFKM010000002">
    <property type="protein sequence ID" value="MEF3112426.1"/>
    <property type="molecule type" value="Genomic_DNA"/>
</dbReference>
<organism evidence="1 2">
    <name type="scientific">Streptomyces chrestomyceticus</name>
    <dbReference type="NCBI Taxonomy" id="68185"/>
    <lineage>
        <taxon>Bacteria</taxon>
        <taxon>Bacillati</taxon>
        <taxon>Actinomycetota</taxon>
        <taxon>Actinomycetes</taxon>
        <taxon>Kitasatosporales</taxon>
        <taxon>Streptomycetaceae</taxon>
        <taxon>Streptomyces</taxon>
    </lineage>
</organism>
<comment type="caution">
    <text evidence="1">The sequence shown here is derived from an EMBL/GenBank/DDBJ whole genome shotgun (WGS) entry which is preliminary data.</text>
</comment>
<sequence length="184" mass="20196">MARLGRTVTDEEEPRIAAFLDDVSALVADHCGTDFRWHDGALVQLDATAAGAELPLPRFMLPLSDITEVRWAFGAPVDGWTHDGLALWRPYGWTPPQGASRRITVRATYGYPAVPRAVVSVVCAEVIRWLAVEPGVASERVGELERHYGATAPSQGLSPAAREGLRRYRRTLVSREVRRPAAVV</sequence>
<evidence type="ECO:0000313" key="1">
    <source>
        <dbReference type="EMBL" id="MEF3112426.1"/>
    </source>
</evidence>
<keyword evidence="2" id="KW-1185">Reference proteome</keyword>
<accession>A0ABU7WLP1</accession>
<evidence type="ECO:0000313" key="2">
    <source>
        <dbReference type="Proteomes" id="UP001348265"/>
    </source>
</evidence>
<name>A0ABU7WLP1_9ACTN</name>
<proteinExistence type="predicted"/>